<gene>
    <name evidence="2" type="ORF">TorRG33x02_029570</name>
</gene>
<dbReference type="EMBL" id="JXTC01000009">
    <property type="protein sequence ID" value="POO01203.1"/>
    <property type="molecule type" value="Genomic_DNA"/>
</dbReference>
<evidence type="ECO:0000313" key="3">
    <source>
        <dbReference type="Proteomes" id="UP000237000"/>
    </source>
</evidence>
<comment type="caution">
    <text evidence="2">The sequence shown here is derived from an EMBL/GenBank/DDBJ whole genome shotgun (WGS) entry which is preliminary data.</text>
</comment>
<reference evidence="3" key="1">
    <citation type="submission" date="2016-06" db="EMBL/GenBank/DDBJ databases">
        <title>Parallel loss of symbiosis genes in relatives of nitrogen-fixing non-legume Parasponia.</title>
        <authorList>
            <person name="Van Velzen R."/>
            <person name="Holmer R."/>
            <person name="Bu F."/>
            <person name="Rutten L."/>
            <person name="Van Zeijl A."/>
            <person name="Liu W."/>
            <person name="Santuari L."/>
            <person name="Cao Q."/>
            <person name="Sharma T."/>
            <person name="Shen D."/>
            <person name="Roswanjaya Y."/>
            <person name="Wardhani T."/>
            <person name="Kalhor M.S."/>
            <person name="Jansen J."/>
            <person name="Van den Hoogen J."/>
            <person name="Gungor B."/>
            <person name="Hartog M."/>
            <person name="Hontelez J."/>
            <person name="Verver J."/>
            <person name="Yang W.-C."/>
            <person name="Schijlen E."/>
            <person name="Repin R."/>
            <person name="Schilthuizen M."/>
            <person name="Schranz E."/>
            <person name="Heidstra R."/>
            <person name="Miyata K."/>
            <person name="Fedorova E."/>
            <person name="Kohlen W."/>
            <person name="Bisseling T."/>
            <person name="Smit S."/>
            <person name="Geurts R."/>
        </authorList>
    </citation>
    <scope>NUCLEOTIDE SEQUENCE [LARGE SCALE GENOMIC DNA]</scope>
    <source>
        <strain evidence="3">cv. RG33-2</strain>
    </source>
</reference>
<feature type="region of interest" description="Disordered" evidence="1">
    <location>
        <begin position="1"/>
        <end position="46"/>
    </location>
</feature>
<sequence>MEQGNKKTVERGLGTRLAAEVEKKTERDRESREPKTQHPDARSCAPRHWRCEMSTDF</sequence>
<protein>
    <submittedName>
        <fullName evidence="2">Uncharacterized protein</fullName>
    </submittedName>
</protein>
<name>A0A2P5FTT0_TREOI</name>
<feature type="compositionally biased region" description="Basic and acidic residues" evidence="1">
    <location>
        <begin position="1"/>
        <end position="10"/>
    </location>
</feature>
<evidence type="ECO:0000313" key="2">
    <source>
        <dbReference type="EMBL" id="POO01203.1"/>
    </source>
</evidence>
<organism evidence="2 3">
    <name type="scientific">Trema orientale</name>
    <name type="common">Charcoal tree</name>
    <name type="synonym">Celtis orientalis</name>
    <dbReference type="NCBI Taxonomy" id="63057"/>
    <lineage>
        <taxon>Eukaryota</taxon>
        <taxon>Viridiplantae</taxon>
        <taxon>Streptophyta</taxon>
        <taxon>Embryophyta</taxon>
        <taxon>Tracheophyta</taxon>
        <taxon>Spermatophyta</taxon>
        <taxon>Magnoliopsida</taxon>
        <taxon>eudicotyledons</taxon>
        <taxon>Gunneridae</taxon>
        <taxon>Pentapetalae</taxon>
        <taxon>rosids</taxon>
        <taxon>fabids</taxon>
        <taxon>Rosales</taxon>
        <taxon>Cannabaceae</taxon>
        <taxon>Trema</taxon>
    </lineage>
</organism>
<accession>A0A2P5FTT0</accession>
<evidence type="ECO:0000256" key="1">
    <source>
        <dbReference type="SAM" id="MobiDB-lite"/>
    </source>
</evidence>
<feature type="non-terminal residue" evidence="2">
    <location>
        <position position="57"/>
    </location>
</feature>
<dbReference type="Proteomes" id="UP000237000">
    <property type="component" value="Unassembled WGS sequence"/>
</dbReference>
<keyword evidence="3" id="KW-1185">Reference proteome</keyword>
<dbReference type="InParanoid" id="A0A2P5FTT0"/>
<proteinExistence type="predicted"/>
<dbReference type="AlphaFoldDB" id="A0A2P5FTT0"/>
<feature type="compositionally biased region" description="Basic and acidic residues" evidence="1">
    <location>
        <begin position="19"/>
        <end position="41"/>
    </location>
</feature>